<keyword evidence="4" id="KW-1185">Reference proteome</keyword>
<protein>
    <submittedName>
        <fullName evidence="3">Uncharacterized protein</fullName>
    </submittedName>
</protein>
<sequence>MATWKLPLLLLLCLSLLAVSATARPCHTLFFFTSTSSYYPLPTSHPSNLNPNYPSRFLTFFFSTPPLRGGDDDDTKFRFNKPSIFLGRNAIFFDRIGGEEEEEDVSKRSMFPVEFHSSVKSSISDRTNDIMRVMGAMLFGAGCGALTAAIMYLIWSLFWPTAFDFEDSDVTPKKMGYVVLPAKVVDDDLKKPAKEVV</sequence>
<keyword evidence="1" id="KW-1133">Transmembrane helix</keyword>
<reference evidence="3" key="1">
    <citation type="submission" date="2023-12" db="EMBL/GenBank/DDBJ databases">
        <title>Genome assembly of Anisodus tanguticus.</title>
        <authorList>
            <person name="Wang Y.-J."/>
        </authorList>
    </citation>
    <scope>NUCLEOTIDE SEQUENCE</scope>
    <source>
        <strain evidence="3">KB-2021</strain>
        <tissue evidence="3">Leaf</tissue>
    </source>
</reference>
<keyword evidence="2" id="KW-0732">Signal</keyword>
<accession>A0AAE1RBA5</accession>
<dbReference type="EMBL" id="JAVYJV010000018">
    <property type="protein sequence ID" value="KAK4348033.1"/>
    <property type="molecule type" value="Genomic_DNA"/>
</dbReference>
<feature type="chain" id="PRO_5042288878" evidence="2">
    <location>
        <begin position="24"/>
        <end position="197"/>
    </location>
</feature>
<keyword evidence="1" id="KW-0472">Membrane</keyword>
<organism evidence="3 4">
    <name type="scientific">Anisodus tanguticus</name>
    <dbReference type="NCBI Taxonomy" id="243964"/>
    <lineage>
        <taxon>Eukaryota</taxon>
        <taxon>Viridiplantae</taxon>
        <taxon>Streptophyta</taxon>
        <taxon>Embryophyta</taxon>
        <taxon>Tracheophyta</taxon>
        <taxon>Spermatophyta</taxon>
        <taxon>Magnoliopsida</taxon>
        <taxon>eudicotyledons</taxon>
        <taxon>Gunneridae</taxon>
        <taxon>Pentapetalae</taxon>
        <taxon>asterids</taxon>
        <taxon>lamiids</taxon>
        <taxon>Solanales</taxon>
        <taxon>Solanaceae</taxon>
        <taxon>Solanoideae</taxon>
        <taxon>Hyoscyameae</taxon>
        <taxon>Anisodus</taxon>
    </lineage>
</organism>
<proteinExistence type="predicted"/>
<evidence type="ECO:0000313" key="4">
    <source>
        <dbReference type="Proteomes" id="UP001291623"/>
    </source>
</evidence>
<feature type="signal peptide" evidence="2">
    <location>
        <begin position="1"/>
        <end position="23"/>
    </location>
</feature>
<gene>
    <name evidence="3" type="ORF">RND71_034372</name>
</gene>
<dbReference type="PANTHER" id="PTHR35107">
    <property type="entry name" value="EXPRESSED PROTEIN"/>
    <property type="match status" value="1"/>
</dbReference>
<evidence type="ECO:0000256" key="1">
    <source>
        <dbReference type="SAM" id="Phobius"/>
    </source>
</evidence>
<dbReference type="AlphaFoldDB" id="A0AAE1RBA5"/>
<keyword evidence="1" id="KW-0812">Transmembrane</keyword>
<comment type="caution">
    <text evidence="3">The sequence shown here is derived from an EMBL/GenBank/DDBJ whole genome shotgun (WGS) entry which is preliminary data.</text>
</comment>
<feature type="transmembrane region" description="Helical" evidence="1">
    <location>
        <begin position="133"/>
        <end position="155"/>
    </location>
</feature>
<evidence type="ECO:0000313" key="3">
    <source>
        <dbReference type="EMBL" id="KAK4348033.1"/>
    </source>
</evidence>
<dbReference type="Proteomes" id="UP001291623">
    <property type="component" value="Unassembled WGS sequence"/>
</dbReference>
<dbReference type="PANTHER" id="PTHR35107:SF5">
    <property type="match status" value="1"/>
</dbReference>
<name>A0AAE1RBA5_9SOLA</name>
<evidence type="ECO:0000256" key="2">
    <source>
        <dbReference type="SAM" id="SignalP"/>
    </source>
</evidence>